<sequence>MKKIGGILVGLLVVVGLQAMAQGPNNQKDCDVVSAKFVGENNLQNGSDQFYVCNDIEDFELSQDGDLMVVTYHDDNGNITEKGTLKNGELHGKWISYNENGDVTQMAHYNNGKKDGIWFVWKDNGSTLLEIEYDNNELKGSHTWAIEKRQVAAAE</sequence>
<dbReference type="EMBL" id="WACR01000006">
    <property type="protein sequence ID" value="KAB1064023.1"/>
    <property type="molecule type" value="Genomic_DNA"/>
</dbReference>
<evidence type="ECO:0008006" key="4">
    <source>
        <dbReference type="Google" id="ProtNLM"/>
    </source>
</evidence>
<protein>
    <recommendedName>
        <fullName evidence="4">Toxin-antitoxin system YwqK family antitoxin</fullName>
    </recommendedName>
</protein>
<evidence type="ECO:0000256" key="1">
    <source>
        <dbReference type="SAM" id="SignalP"/>
    </source>
</evidence>
<keyword evidence="1" id="KW-0732">Signal</keyword>
<dbReference type="Pfam" id="PF07661">
    <property type="entry name" value="MORN_2"/>
    <property type="match status" value="1"/>
</dbReference>
<dbReference type="Gene3D" id="3.90.930.1">
    <property type="match status" value="1"/>
</dbReference>
<feature type="signal peptide" evidence="1">
    <location>
        <begin position="1"/>
        <end position="21"/>
    </location>
</feature>
<accession>A0A6N6M7X2</accession>
<organism evidence="2 3">
    <name type="scientific">Salibacter halophilus</name>
    <dbReference type="NCBI Taxonomy" id="1803916"/>
    <lineage>
        <taxon>Bacteria</taxon>
        <taxon>Pseudomonadati</taxon>
        <taxon>Bacteroidota</taxon>
        <taxon>Flavobacteriia</taxon>
        <taxon>Flavobacteriales</taxon>
        <taxon>Salibacteraceae</taxon>
        <taxon>Salibacter</taxon>
    </lineage>
</organism>
<dbReference type="Proteomes" id="UP000435357">
    <property type="component" value="Unassembled WGS sequence"/>
</dbReference>
<dbReference type="SUPFAM" id="SSF82185">
    <property type="entry name" value="Histone H3 K4-specific methyltransferase SET7/9 N-terminal domain"/>
    <property type="match status" value="1"/>
</dbReference>
<dbReference type="RefSeq" id="WP_151168119.1">
    <property type="nucleotide sequence ID" value="NZ_WACR01000006.1"/>
</dbReference>
<proteinExistence type="predicted"/>
<reference evidence="2 3" key="1">
    <citation type="submission" date="2019-09" db="EMBL/GenBank/DDBJ databases">
        <title>Genomes of Cryomorphaceae.</title>
        <authorList>
            <person name="Bowman J.P."/>
        </authorList>
    </citation>
    <scope>NUCLEOTIDE SEQUENCE [LARGE SCALE GENOMIC DNA]</scope>
    <source>
        <strain evidence="2 3">KCTC 52047</strain>
    </source>
</reference>
<dbReference type="InterPro" id="IPR011652">
    <property type="entry name" value="MORN_2"/>
</dbReference>
<evidence type="ECO:0000313" key="3">
    <source>
        <dbReference type="Proteomes" id="UP000435357"/>
    </source>
</evidence>
<keyword evidence="3" id="KW-1185">Reference proteome</keyword>
<feature type="chain" id="PRO_5026901829" description="Toxin-antitoxin system YwqK family antitoxin" evidence="1">
    <location>
        <begin position="22"/>
        <end position="155"/>
    </location>
</feature>
<gene>
    <name evidence="2" type="ORF">F3059_08280</name>
</gene>
<dbReference type="AlphaFoldDB" id="A0A6N6M7X2"/>
<dbReference type="OrthoDB" id="1467310at2"/>
<name>A0A6N6M7X2_9FLAO</name>
<comment type="caution">
    <text evidence="2">The sequence shown here is derived from an EMBL/GenBank/DDBJ whole genome shotgun (WGS) entry which is preliminary data.</text>
</comment>
<evidence type="ECO:0000313" key="2">
    <source>
        <dbReference type="EMBL" id="KAB1064023.1"/>
    </source>
</evidence>